<dbReference type="AlphaFoldDB" id="A0A0E9XVE8"/>
<dbReference type="EMBL" id="GBXM01001860">
    <property type="protein sequence ID" value="JAI06718.1"/>
    <property type="molecule type" value="Transcribed_RNA"/>
</dbReference>
<reference evidence="1" key="1">
    <citation type="submission" date="2014-11" db="EMBL/GenBank/DDBJ databases">
        <authorList>
            <person name="Amaro Gonzalez C."/>
        </authorList>
    </citation>
    <scope>NUCLEOTIDE SEQUENCE</scope>
</reference>
<protein>
    <submittedName>
        <fullName evidence="1">Uncharacterized protein</fullName>
    </submittedName>
</protein>
<proteinExistence type="predicted"/>
<name>A0A0E9XVE8_ANGAN</name>
<accession>A0A0E9XVE8</accession>
<reference evidence="1" key="2">
    <citation type="journal article" date="2015" name="Fish Shellfish Immunol.">
        <title>Early steps in the European eel (Anguilla anguilla)-Vibrio vulnificus interaction in the gills: Role of the RtxA13 toxin.</title>
        <authorList>
            <person name="Callol A."/>
            <person name="Pajuelo D."/>
            <person name="Ebbesson L."/>
            <person name="Teles M."/>
            <person name="MacKenzie S."/>
            <person name="Amaro C."/>
        </authorList>
    </citation>
    <scope>NUCLEOTIDE SEQUENCE</scope>
</reference>
<organism evidence="1">
    <name type="scientific">Anguilla anguilla</name>
    <name type="common">European freshwater eel</name>
    <name type="synonym">Muraena anguilla</name>
    <dbReference type="NCBI Taxonomy" id="7936"/>
    <lineage>
        <taxon>Eukaryota</taxon>
        <taxon>Metazoa</taxon>
        <taxon>Chordata</taxon>
        <taxon>Craniata</taxon>
        <taxon>Vertebrata</taxon>
        <taxon>Euteleostomi</taxon>
        <taxon>Actinopterygii</taxon>
        <taxon>Neopterygii</taxon>
        <taxon>Teleostei</taxon>
        <taxon>Anguilliformes</taxon>
        <taxon>Anguillidae</taxon>
        <taxon>Anguilla</taxon>
    </lineage>
</organism>
<sequence>MKWTREGTMSLPSMKNS</sequence>
<evidence type="ECO:0000313" key="1">
    <source>
        <dbReference type="EMBL" id="JAI06718.1"/>
    </source>
</evidence>